<keyword evidence="2" id="KW-1185">Reference proteome</keyword>
<dbReference type="EMBL" id="PDCK01000039">
    <property type="protein sequence ID" value="PRQ55554.1"/>
    <property type="molecule type" value="Genomic_DNA"/>
</dbReference>
<protein>
    <submittedName>
        <fullName evidence="1">Uncharacterized protein</fullName>
    </submittedName>
</protein>
<sequence>MILLWCDLYCLFWEKNIGFLRNLSVSYFLRFERFSLLFVFQKLTGFVVWQSGAPLIRWCRG</sequence>
<dbReference type="Proteomes" id="UP000238479">
    <property type="component" value="Chromosome 1"/>
</dbReference>
<accession>A0A2P6SA63</accession>
<proteinExistence type="predicted"/>
<evidence type="ECO:0000313" key="1">
    <source>
        <dbReference type="EMBL" id="PRQ55554.1"/>
    </source>
</evidence>
<reference evidence="1 2" key="1">
    <citation type="journal article" date="2018" name="Nat. Genet.">
        <title>The Rosa genome provides new insights in the design of modern roses.</title>
        <authorList>
            <person name="Bendahmane M."/>
        </authorList>
    </citation>
    <scope>NUCLEOTIDE SEQUENCE [LARGE SCALE GENOMIC DNA]</scope>
    <source>
        <strain evidence="2">cv. Old Blush</strain>
    </source>
</reference>
<dbReference type="Gramene" id="PRQ55554">
    <property type="protein sequence ID" value="PRQ55554"/>
    <property type="gene ID" value="RchiOBHm_Chr1g0325851"/>
</dbReference>
<comment type="caution">
    <text evidence="1">The sequence shown here is derived from an EMBL/GenBank/DDBJ whole genome shotgun (WGS) entry which is preliminary data.</text>
</comment>
<gene>
    <name evidence="1" type="ORF">RchiOBHm_Chr1g0325851</name>
</gene>
<organism evidence="1 2">
    <name type="scientific">Rosa chinensis</name>
    <name type="common">China rose</name>
    <dbReference type="NCBI Taxonomy" id="74649"/>
    <lineage>
        <taxon>Eukaryota</taxon>
        <taxon>Viridiplantae</taxon>
        <taxon>Streptophyta</taxon>
        <taxon>Embryophyta</taxon>
        <taxon>Tracheophyta</taxon>
        <taxon>Spermatophyta</taxon>
        <taxon>Magnoliopsida</taxon>
        <taxon>eudicotyledons</taxon>
        <taxon>Gunneridae</taxon>
        <taxon>Pentapetalae</taxon>
        <taxon>rosids</taxon>
        <taxon>fabids</taxon>
        <taxon>Rosales</taxon>
        <taxon>Rosaceae</taxon>
        <taxon>Rosoideae</taxon>
        <taxon>Rosoideae incertae sedis</taxon>
        <taxon>Rosa</taxon>
    </lineage>
</organism>
<name>A0A2P6SA63_ROSCH</name>
<evidence type="ECO:0000313" key="2">
    <source>
        <dbReference type="Proteomes" id="UP000238479"/>
    </source>
</evidence>
<dbReference type="AlphaFoldDB" id="A0A2P6SA63"/>